<dbReference type="InParanoid" id="A0A0P0Y5G4"/>
<reference evidence="1 2" key="3">
    <citation type="journal article" date="2013" name="Rice">
        <title>Improvement of the Oryza sativa Nipponbare reference genome using next generation sequence and optical map data.</title>
        <authorList>
            <person name="Kawahara Y."/>
            <person name="de la Bastide M."/>
            <person name="Hamilton J.P."/>
            <person name="Kanamori H."/>
            <person name="McCombie W.R."/>
            <person name="Ouyang S."/>
            <person name="Schwartz D.C."/>
            <person name="Tanaka T."/>
            <person name="Wu J."/>
            <person name="Zhou S."/>
            <person name="Childs K.L."/>
            <person name="Davidson R.M."/>
            <person name="Lin H."/>
            <person name="Quesada-Ocampo L."/>
            <person name="Vaillancourt B."/>
            <person name="Sakai H."/>
            <person name="Lee S.S."/>
            <person name="Kim J."/>
            <person name="Numa H."/>
            <person name="Itoh T."/>
            <person name="Buell C.R."/>
            <person name="Matsumoto T."/>
        </authorList>
    </citation>
    <scope>NUCLEOTIDE SEQUENCE [LARGE SCALE GENOMIC DNA]</scope>
    <source>
        <strain evidence="2">cv. Nipponbare</strain>
    </source>
</reference>
<proteinExistence type="predicted"/>
<evidence type="ECO:0000313" key="2">
    <source>
        <dbReference type="Proteomes" id="UP000059680"/>
    </source>
</evidence>
<dbReference type="AlphaFoldDB" id="A0A0P0Y5G4"/>
<evidence type="ECO:0000313" key="1">
    <source>
        <dbReference type="EMBL" id="BAT15119.1"/>
    </source>
</evidence>
<sequence>MNANIPLPIKVIYHVRQNFLQVRILTHRNKSRAVELASELVIHNLSKSRLAQSSKSNNGHDIQLVVVCRPRQHADQLISGLFDANKLCDILVKSKDPGIHGGRSRSRCSSCCIELVPCSQLCHLICKLLDVTDPFGDLTASFPFPDQITRLAKDPLEESLVDRIDKVAALCDTHDKGVDGILDGI</sequence>
<reference evidence="2" key="1">
    <citation type="journal article" date="2005" name="Nature">
        <title>The map-based sequence of the rice genome.</title>
        <authorList>
            <consortium name="International rice genome sequencing project (IRGSP)"/>
            <person name="Matsumoto T."/>
            <person name="Wu J."/>
            <person name="Kanamori H."/>
            <person name="Katayose Y."/>
            <person name="Fujisawa M."/>
            <person name="Namiki N."/>
            <person name="Mizuno H."/>
            <person name="Yamamoto K."/>
            <person name="Antonio B.A."/>
            <person name="Baba T."/>
            <person name="Sakata K."/>
            <person name="Nagamura Y."/>
            <person name="Aoki H."/>
            <person name="Arikawa K."/>
            <person name="Arita K."/>
            <person name="Bito T."/>
            <person name="Chiden Y."/>
            <person name="Fujitsuka N."/>
            <person name="Fukunaka R."/>
            <person name="Hamada M."/>
            <person name="Harada C."/>
            <person name="Hayashi A."/>
            <person name="Hijishita S."/>
            <person name="Honda M."/>
            <person name="Hosokawa S."/>
            <person name="Ichikawa Y."/>
            <person name="Idonuma A."/>
            <person name="Iijima M."/>
            <person name="Ikeda M."/>
            <person name="Ikeno M."/>
            <person name="Ito K."/>
            <person name="Ito S."/>
            <person name="Ito T."/>
            <person name="Ito Y."/>
            <person name="Ito Y."/>
            <person name="Iwabuchi A."/>
            <person name="Kamiya K."/>
            <person name="Karasawa W."/>
            <person name="Kurita K."/>
            <person name="Katagiri S."/>
            <person name="Kikuta A."/>
            <person name="Kobayashi H."/>
            <person name="Kobayashi N."/>
            <person name="Machita K."/>
            <person name="Maehara T."/>
            <person name="Masukawa M."/>
            <person name="Mizubayashi T."/>
            <person name="Mukai Y."/>
            <person name="Nagasaki H."/>
            <person name="Nagata Y."/>
            <person name="Naito S."/>
            <person name="Nakashima M."/>
            <person name="Nakama Y."/>
            <person name="Nakamichi Y."/>
            <person name="Nakamura M."/>
            <person name="Meguro A."/>
            <person name="Negishi M."/>
            <person name="Ohta I."/>
            <person name="Ohta T."/>
            <person name="Okamoto M."/>
            <person name="Ono N."/>
            <person name="Saji S."/>
            <person name="Sakaguchi M."/>
            <person name="Sakai K."/>
            <person name="Shibata M."/>
            <person name="Shimokawa T."/>
            <person name="Song J."/>
            <person name="Takazaki Y."/>
            <person name="Terasawa K."/>
            <person name="Tsugane M."/>
            <person name="Tsuji K."/>
            <person name="Ueda S."/>
            <person name="Waki K."/>
            <person name="Yamagata H."/>
            <person name="Yamamoto M."/>
            <person name="Yamamoto S."/>
            <person name="Yamane H."/>
            <person name="Yoshiki S."/>
            <person name="Yoshihara R."/>
            <person name="Yukawa K."/>
            <person name="Zhong H."/>
            <person name="Yano M."/>
            <person name="Yuan Q."/>
            <person name="Ouyang S."/>
            <person name="Liu J."/>
            <person name="Jones K.M."/>
            <person name="Gansberger K."/>
            <person name="Moffat K."/>
            <person name="Hill J."/>
            <person name="Bera J."/>
            <person name="Fadrosh D."/>
            <person name="Jin S."/>
            <person name="Johri S."/>
            <person name="Kim M."/>
            <person name="Overton L."/>
            <person name="Reardon M."/>
            <person name="Tsitrin T."/>
            <person name="Vuong H."/>
            <person name="Weaver B."/>
            <person name="Ciecko A."/>
            <person name="Tallon L."/>
            <person name="Jackson J."/>
            <person name="Pai G."/>
            <person name="Aken S.V."/>
            <person name="Utterback T."/>
            <person name="Reidmuller S."/>
            <person name="Feldblyum T."/>
            <person name="Hsiao J."/>
            <person name="Zismann V."/>
            <person name="Iobst S."/>
            <person name="de Vazeille A.R."/>
            <person name="Buell C.R."/>
            <person name="Ying K."/>
            <person name="Li Y."/>
            <person name="Lu T."/>
            <person name="Huang Y."/>
            <person name="Zhao Q."/>
            <person name="Feng Q."/>
            <person name="Zhang L."/>
            <person name="Zhu J."/>
            <person name="Weng Q."/>
            <person name="Mu J."/>
            <person name="Lu Y."/>
            <person name="Fan D."/>
            <person name="Liu Y."/>
            <person name="Guan J."/>
            <person name="Zhang Y."/>
            <person name="Yu S."/>
            <person name="Liu X."/>
            <person name="Zhang Y."/>
            <person name="Hong G."/>
            <person name="Han B."/>
            <person name="Choisne N."/>
            <person name="Demange N."/>
            <person name="Orjeda G."/>
            <person name="Samain S."/>
            <person name="Cattolico L."/>
            <person name="Pelletier E."/>
            <person name="Couloux A."/>
            <person name="Segurens B."/>
            <person name="Wincker P."/>
            <person name="D'Hont A."/>
            <person name="Scarpelli C."/>
            <person name="Weissenbach J."/>
            <person name="Salanoubat M."/>
            <person name="Quetier F."/>
            <person name="Yu Y."/>
            <person name="Kim H.R."/>
            <person name="Rambo T."/>
            <person name="Currie J."/>
            <person name="Collura K."/>
            <person name="Luo M."/>
            <person name="Yang T."/>
            <person name="Ammiraju J.S.S."/>
            <person name="Engler F."/>
            <person name="Soderlund C."/>
            <person name="Wing R.A."/>
            <person name="Palmer L.E."/>
            <person name="de la Bastide M."/>
            <person name="Spiegel L."/>
            <person name="Nascimento L."/>
            <person name="Zutavern T."/>
            <person name="O'Shaughnessy A."/>
            <person name="Dike S."/>
            <person name="Dedhia N."/>
            <person name="Preston R."/>
            <person name="Balija V."/>
            <person name="McCombie W.R."/>
            <person name="Chow T."/>
            <person name="Chen H."/>
            <person name="Chung M."/>
            <person name="Chen C."/>
            <person name="Shaw J."/>
            <person name="Wu H."/>
            <person name="Hsiao K."/>
            <person name="Chao Y."/>
            <person name="Chu M."/>
            <person name="Cheng C."/>
            <person name="Hour A."/>
            <person name="Lee P."/>
            <person name="Lin S."/>
            <person name="Lin Y."/>
            <person name="Liou J."/>
            <person name="Liu S."/>
            <person name="Hsing Y."/>
            <person name="Raghuvanshi S."/>
            <person name="Mohanty A."/>
            <person name="Bharti A.K."/>
            <person name="Gaur A."/>
            <person name="Gupta V."/>
            <person name="Kumar D."/>
            <person name="Ravi V."/>
            <person name="Vij S."/>
            <person name="Kapur A."/>
            <person name="Khurana P."/>
            <person name="Khurana P."/>
            <person name="Khurana J.P."/>
            <person name="Tyagi A.K."/>
            <person name="Gaikwad K."/>
            <person name="Singh A."/>
            <person name="Dalal V."/>
            <person name="Srivastava S."/>
            <person name="Dixit A."/>
            <person name="Pal A.K."/>
            <person name="Ghazi I.A."/>
            <person name="Yadav M."/>
            <person name="Pandit A."/>
            <person name="Bhargava A."/>
            <person name="Sureshbabu K."/>
            <person name="Batra K."/>
            <person name="Sharma T.R."/>
            <person name="Mohapatra T."/>
            <person name="Singh N.K."/>
            <person name="Messing J."/>
            <person name="Nelson A.B."/>
            <person name="Fuks G."/>
            <person name="Kavchok S."/>
            <person name="Keizer G."/>
            <person name="Linton E."/>
            <person name="Llaca V."/>
            <person name="Song R."/>
            <person name="Tanyolac B."/>
            <person name="Young S."/>
            <person name="Ho-Il K."/>
            <person name="Hahn J.H."/>
            <person name="Sangsakoo G."/>
            <person name="Vanavichit A."/>
            <person name="de Mattos Luiz.A.T."/>
            <person name="Zimmer P.D."/>
            <person name="Malone G."/>
            <person name="Dellagostin O."/>
            <person name="de Oliveira A.C."/>
            <person name="Bevan M."/>
            <person name="Bancroft I."/>
            <person name="Minx P."/>
            <person name="Cordum H."/>
            <person name="Wilson R."/>
            <person name="Cheng Z."/>
            <person name="Jin W."/>
            <person name="Jiang J."/>
            <person name="Leong S.A."/>
            <person name="Iwama H."/>
            <person name="Gojobori T."/>
            <person name="Itoh T."/>
            <person name="Niimura Y."/>
            <person name="Fujii Y."/>
            <person name="Habara T."/>
            <person name="Sakai H."/>
            <person name="Sato Y."/>
            <person name="Wilson G."/>
            <person name="Kumar K."/>
            <person name="McCouch S."/>
            <person name="Juretic N."/>
            <person name="Hoen D."/>
            <person name="Wright S."/>
            <person name="Bruskiewich R."/>
            <person name="Bureau T."/>
            <person name="Miyao A."/>
            <person name="Hirochika H."/>
            <person name="Nishikawa T."/>
            <person name="Kadowaki K."/>
            <person name="Sugiura M."/>
            <person name="Burr B."/>
            <person name="Sasaki T."/>
        </authorList>
    </citation>
    <scope>NUCLEOTIDE SEQUENCE [LARGE SCALE GENOMIC DNA]</scope>
    <source>
        <strain evidence="2">cv. Nipponbare</strain>
    </source>
</reference>
<reference evidence="1 2" key="2">
    <citation type="journal article" date="2013" name="Plant Cell Physiol.">
        <title>Rice Annotation Project Database (RAP-DB): an integrative and interactive database for rice genomics.</title>
        <authorList>
            <person name="Sakai H."/>
            <person name="Lee S.S."/>
            <person name="Tanaka T."/>
            <person name="Numa H."/>
            <person name="Kim J."/>
            <person name="Kawahara Y."/>
            <person name="Wakimoto H."/>
            <person name="Yang C.C."/>
            <person name="Iwamoto M."/>
            <person name="Abe T."/>
            <person name="Yamada Y."/>
            <person name="Muto A."/>
            <person name="Inokuchi H."/>
            <person name="Ikemura T."/>
            <person name="Matsumoto T."/>
            <person name="Sasaki T."/>
            <person name="Itoh T."/>
        </authorList>
    </citation>
    <scope>NUCLEOTIDE SEQUENCE [LARGE SCALE GENOMIC DNA]</scope>
    <source>
        <strain evidence="2">cv. Nipponbare</strain>
    </source>
</reference>
<dbReference type="PaxDb" id="39947-A0A0P0Y5G4"/>
<gene>
    <name evidence="1" type="ordered locus">Os11g0657850</name>
    <name evidence="1" type="ORF">OSNPB_110657850</name>
</gene>
<dbReference type="Proteomes" id="UP000059680">
    <property type="component" value="Chromosome 11"/>
</dbReference>
<organism evidence="1 2">
    <name type="scientific">Oryza sativa subsp. japonica</name>
    <name type="common">Rice</name>
    <dbReference type="NCBI Taxonomy" id="39947"/>
    <lineage>
        <taxon>Eukaryota</taxon>
        <taxon>Viridiplantae</taxon>
        <taxon>Streptophyta</taxon>
        <taxon>Embryophyta</taxon>
        <taxon>Tracheophyta</taxon>
        <taxon>Spermatophyta</taxon>
        <taxon>Magnoliopsida</taxon>
        <taxon>Liliopsida</taxon>
        <taxon>Poales</taxon>
        <taxon>Poaceae</taxon>
        <taxon>BOP clade</taxon>
        <taxon>Oryzoideae</taxon>
        <taxon>Oryzeae</taxon>
        <taxon>Oryzinae</taxon>
        <taxon>Oryza</taxon>
        <taxon>Oryza sativa</taxon>
    </lineage>
</organism>
<dbReference type="EMBL" id="AP014967">
    <property type="protein sequence ID" value="BAT15119.1"/>
    <property type="molecule type" value="Genomic_DNA"/>
</dbReference>
<accession>A0A0P0Y5G4</accession>
<keyword evidence="2" id="KW-1185">Reference proteome</keyword>
<protein>
    <submittedName>
        <fullName evidence="1">Os11g0657850 protein</fullName>
    </submittedName>
</protein>
<name>A0A0P0Y5G4_ORYSJ</name>
<dbReference type="Gramene" id="Os11t0657850-01">
    <property type="protein sequence ID" value="Os11t0657850-01"/>
    <property type="gene ID" value="Os11g0657850"/>
</dbReference>